<keyword evidence="1" id="KW-0812">Transmembrane</keyword>
<keyword evidence="1" id="KW-1133">Transmembrane helix</keyword>
<evidence type="ECO:0000256" key="1">
    <source>
        <dbReference type="SAM" id="Phobius"/>
    </source>
</evidence>
<dbReference type="RefSeq" id="WP_121658291.1">
    <property type="nucleotide sequence ID" value="NZ_BMEK01000001.1"/>
</dbReference>
<comment type="caution">
    <text evidence="2">The sequence shown here is derived from an EMBL/GenBank/DDBJ whole genome shotgun (WGS) entry which is preliminary data.</text>
</comment>
<gene>
    <name evidence="2" type="ORF">D9V28_03540</name>
</gene>
<keyword evidence="3" id="KW-1185">Reference proteome</keyword>
<evidence type="ECO:0000313" key="2">
    <source>
        <dbReference type="EMBL" id="RLQ85929.1"/>
    </source>
</evidence>
<dbReference type="EMBL" id="RCWJ01000001">
    <property type="protein sequence ID" value="RLQ85929.1"/>
    <property type="molecule type" value="Genomic_DNA"/>
</dbReference>
<sequence length="108" mass="11611">MRTIPSLDALDVFGWVSSTVGAVLFMASLTRVFRANPDTRIPFVRSPPIIPPGSVAMRSSGAGFLVVGSFALSQTLGTWSFVIVLGLVLVPAVLIMIRNRRIPSQANR</sequence>
<dbReference type="AlphaFoldDB" id="A0A3L7J636"/>
<feature type="transmembrane region" description="Helical" evidence="1">
    <location>
        <begin position="12"/>
        <end position="34"/>
    </location>
</feature>
<reference evidence="2 3" key="1">
    <citation type="submission" date="2018-10" db="EMBL/GenBank/DDBJ databases">
        <authorList>
            <person name="Li J."/>
        </authorList>
    </citation>
    <scope>NUCLEOTIDE SEQUENCE [LARGE SCALE GENOMIC DNA]</scope>
    <source>
        <strain evidence="2 3">ZD1-4</strain>
    </source>
</reference>
<name>A0A3L7J636_9MICO</name>
<evidence type="ECO:0000313" key="3">
    <source>
        <dbReference type="Proteomes" id="UP000282460"/>
    </source>
</evidence>
<feature type="transmembrane region" description="Helical" evidence="1">
    <location>
        <begin position="78"/>
        <end position="97"/>
    </location>
</feature>
<proteinExistence type="predicted"/>
<protein>
    <submittedName>
        <fullName evidence="2">Uncharacterized protein</fullName>
    </submittedName>
</protein>
<dbReference type="Proteomes" id="UP000282460">
    <property type="component" value="Unassembled WGS sequence"/>
</dbReference>
<organism evidence="2 3">
    <name type="scientific">Mycetocola zhadangensis</name>
    <dbReference type="NCBI Taxonomy" id="1164595"/>
    <lineage>
        <taxon>Bacteria</taxon>
        <taxon>Bacillati</taxon>
        <taxon>Actinomycetota</taxon>
        <taxon>Actinomycetes</taxon>
        <taxon>Micrococcales</taxon>
        <taxon>Microbacteriaceae</taxon>
        <taxon>Mycetocola</taxon>
    </lineage>
</organism>
<dbReference type="OrthoDB" id="5071621at2"/>
<accession>A0A3L7J636</accession>
<keyword evidence="1" id="KW-0472">Membrane</keyword>